<accession>A0A4S3ZQW0</accession>
<gene>
    <name evidence="2" type="ORF">E6C50_15835</name>
</gene>
<feature type="transmembrane region" description="Helical" evidence="1">
    <location>
        <begin position="39"/>
        <end position="57"/>
    </location>
</feature>
<dbReference type="RefSeq" id="WP_136404216.1">
    <property type="nucleotide sequence ID" value="NZ_SSNZ01000010.1"/>
</dbReference>
<evidence type="ECO:0000313" key="3">
    <source>
        <dbReference type="Proteomes" id="UP000307507"/>
    </source>
</evidence>
<dbReference type="Proteomes" id="UP000307507">
    <property type="component" value="Unassembled WGS sequence"/>
</dbReference>
<feature type="transmembrane region" description="Helical" evidence="1">
    <location>
        <begin position="63"/>
        <end position="82"/>
    </location>
</feature>
<keyword evidence="1" id="KW-1133">Transmembrane helix</keyword>
<name>A0A4S3ZQW0_9FLAO</name>
<evidence type="ECO:0000256" key="1">
    <source>
        <dbReference type="SAM" id="Phobius"/>
    </source>
</evidence>
<evidence type="ECO:0008006" key="4">
    <source>
        <dbReference type="Google" id="ProtNLM"/>
    </source>
</evidence>
<reference evidence="2 3" key="1">
    <citation type="submission" date="2019-04" db="EMBL/GenBank/DDBJ databases">
        <title>Flavobacterium sp. nov. isolated from construction timber.</title>
        <authorList>
            <person name="Lin S.-Y."/>
            <person name="Chang C.-T."/>
            <person name="Young C.-C."/>
        </authorList>
    </citation>
    <scope>NUCLEOTIDE SEQUENCE [LARGE SCALE GENOMIC DNA]</scope>
    <source>
        <strain evidence="2 3">CC-CTC003</strain>
    </source>
</reference>
<evidence type="ECO:0000313" key="2">
    <source>
        <dbReference type="EMBL" id="THF47902.1"/>
    </source>
</evidence>
<feature type="transmembrane region" description="Helical" evidence="1">
    <location>
        <begin position="94"/>
        <end position="116"/>
    </location>
</feature>
<sequence length="212" mass="24859">MTFYQFLDYLTYLSPALLLTGIGIGMYRYKSLALSHKMLLLYIGVALCTDLSSRLYGHLFGNNLIFIIMFSLLELIIFTILYQFCFFEKKSRTLFSLTFVASGFIVWELFSLRTIAPQQFQSYSKVMDAFVIILFALAYFFQKVGKYKTTQKEELRLNAAILLFFSLHLLFFLPINFLINVSSGLKFYFWMANLVVTLIFYAFINWEIWKNG</sequence>
<dbReference type="OrthoDB" id="1440778at2"/>
<dbReference type="AlphaFoldDB" id="A0A4S3ZQW0"/>
<dbReference type="EMBL" id="SSNZ01000010">
    <property type="protein sequence ID" value="THF47902.1"/>
    <property type="molecule type" value="Genomic_DNA"/>
</dbReference>
<protein>
    <recommendedName>
        <fullName evidence="4">YhhN-like protein</fullName>
    </recommendedName>
</protein>
<keyword evidence="1" id="KW-0812">Transmembrane</keyword>
<feature type="transmembrane region" description="Helical" evidence="1">
    <location>
        <begin position="161"/>
        <end position="181"/>
    </location>
</feature>
<comment type="caution">
    <text evidence="2">The sequence shown here is derived from an EMBL/GenBank/DDBJ whole genome shotgun (WGS) entry which is preliminary data.</text>
</comment>
<keyword evidence="1" id="KW-0472">Membrane</keyword>
<organism evidence="2 3">
    <name type="scientific">Flavobacterium supellecticarium</name>
    <dbReference type="NCBI Taxonomy" id="2565924"/>
    <lineage>
        <taxon>Bacteria</taxon>
        <taxon>Pseudomonadati</taxon>
        <taxon>Bacteroidota</taxon>
        <taxon>Flavobacteriia</taxon>
        <taxon>Flavobacteriales</taxon>
        <taxon>Flavobacteriaceae</taxon>
        <taxon>Flavobacterium</taxon>
    </lineage>
</organism>
<keyword evidence="3" id="KW-1185">Reference proteome</keyword>
<feature type="transmembrane region" description="Helical" evidence="1">
    <location>
        <begin position="187"/>
        <end position="206"/>
    </location>
</feature>
<feature type="transmembrane region" description="Helical" evidence="1">
    <location>
        <begin position="6"/>
        <end position="27"/>
    </location>
</feature>
<proteinExistence type="predicted"/>
<feature type="transmembrane region" description="Helical" evidence="1">
    <location>
        <begin position="122"/>
        <end position="141"/>
    </location>
</feature>